<feature type="compositionally biased region" description="Basic residues" evidence="1">
    <location>
        <begin position="839"/>
        <end position="849"/>
    </location>
</feature>
<dbReference type="Proteomes" id="UP000703269">
    <property type="component" value="Unassembled WGS sequence"/>
</dbReference>
<dbReference type="GO" id="GO:0005524">
    <property type="term" value="F:ATP binding"/>
    <property type="evidence" value="ECO:0007669"/>
    <property type="project" value="InterPro"/>
</dbReference>
<evidence type="ECO:0000313" key="3">
    <source>
        <dbReference type="EMBL" id="GJE97879.1"/>
    </source>
</evidence>
<dbReference type="PANTHER" id="PTHR38248">
    <property type="entry name" value="FUNK1 6"/>
    <property type="match status" value="1"/>
</dbReference>
<feature type="region of interest" description="Disordered" evidence="1">
    <location>
        <begin position="788"/>
        <end position="869"/>
    </location>
</feature>
<organism evidence="3 4">
    <name type="scientific">Phanerochaete sordida</name>
    <dbReference type="NCBI Taxonomy" id="48140"/>
    <lineage>
        <taxon>Eukaryota</taxon>
        <taxon>Fungi</taxon>
        <taxon>Dikarya</taxon>
        <taxon>Basidiomycota</taxon>
        <taxon>Agaricomycotina</taxon>
        <taxon>Agaricomycetes</taxon>
        <taxon>Polyporales</taxon>
        <taxon>Phanerochaetaceae</taxon>
        <taxon>Phanerochaete</taxon>
    </lineage>
</organism>
<sequence length="869" mass="97651">MSQKYSFVQFGDFMKTFVPGRNMGAEQLKSVGDLSELFKLNFRKDKESSMYPIFCKKFNIIQEHAQSADRWMDVADWHESTDIDIRTDIVLYPTTKAARDAYVMPVANSVAPERRPFVARSAWAWMKMFLECKPSEAGSGYSFTGEFVQESTNGPAARAQNVKYASEIMLRQHREFLFSTYATQSHVAIFRWDRNGAIYTKIDLRKDTANLFNFVYRFARLASARQGFDPTAGLAAKSDIDKWRAYTSSNSTLMKLRDSVLEDIVHFPMYKMQCEQLPAEETEDEQPSERRRTRKPKKVPPKVYLVGRHATGECVPTGRCTRTYIAYDLDSGDLVYIKDSWRSKKNLHAEADTYLRLKKHGVQHVATLLAGGDVGGSASPQHTVSQEYQPDGPHKDFERAHHRVVFKEIGRPLDGYPNSGELMILVSHAAIGHYEALTKAGVLHRDVSLSNMLIDVESPRKRLRGFLTDWDLCRYLEDYHQDLPPSPARSGTWPYLSALALTYPKKPQELSDDLESFVNVIVCLALRFHPHKLSLNYAPGISGDALRLANKGNTGLAQHIFNFFYQDCLCEGGYSSGGEMKLLTILARGELPVYLNAGPNGPTPLARLIEDLYALLRLHYNSIDFDDMRRYEVSVSGDMNSMALALPDDCAESTAQEGSEDEDTEEDAALRVSFPKMKTVRNEPFVVEPVHIEWPKGKPRPLDTHNHFLDIFERVITGHYGPILKICRRDKTPDQLDGLLDLDEAADKNSSSSKRSRDSFADDGLGLEFQEIYSKRVRLDAGLYLPLDPIPQDGGEDTTNARSAQTGAEGSGAPAEADAEVLPVTTNGEEVAQPEGSKKSRARATRGRGRPAVSVPTRRSARTKTERKQ</sequence>
<dbReference type="PANTHER" id="PTHR38248:SF2">
    <property type="entry name" value="FUNK1 11"/>
    <property type="match status" value="1"/>
</dbReference>
<reference evidence="3 4" key="1">
    <citation type="submission" date="2021-08" db="EMBL/GenBank/DDBJ databases">
        <title>Draft Genome Sequence of Phanerochaete sordida strain YK-624.</title>
        <authorList>
            <person name="Mori T."/>
            <person name="Dohra H."/>
            <person name="Suzuki T."/>
            <person name="Kawagishi H."/>
            <person name="Hirai H."/>
        </authorList>
    </citation>
    <scope>NUCLEOTIDE SEQUENCE [LARGE SCALE GENOMIC DNA]</scope>
    <source>
        <strain evidence="3 4">YK-624</strain>
    </source>
</reference>
<dbReference type="InterPro" id="IPR011009">
    <property type="entry name" value="Kinase-like_dom_sf"/>
</dbReference>
<dbReference type="InterPro" id="IPR000719">
    <property type="entry name" value="Prot_kinase_dom"/>
</dbReference>
<feature type="region of interest" description="Disordered" evidence="1">
    <location>
        <begin position="276"/>
        <end position="299"/>
    </location>
</feature>
<dbReference type="SUPFAM" id="SSF56112">
    <property type="entry name" value="Protein kinase-like (PK-like)"/>
    <property type="match status" value="1"/>
</dbReference>
<dbReference type="GO" id="GO:0004672">
    <property type="term" value="F:protein kinase activity"/>
    <property type="evidence" value="ECO:0007669"/>
    <property type="project" value="InterPro"/>
</dbReference>
<feature type="compositionally biased region" description="Polar residues" evidence="1">
    <location>
        <begin position="797"/>
        <end position="808"/>
    </location>
</feature>
<proteinExistence type="predicted"/>
<dbReference type="InterPro" id="IPR008266">
    <property type="entry name" value="Tyr_kinase_AS"/>
</dbReference>
<dbReference type="PROSITE" id="PS00109">
    <property type="entry name" value="PROTEIN_KINASE_TYR"/>
    <property type="match status" value="1"/>
</dbReference>
<dbReference type="AlphaFoldDB" id="A0A9P3GR19"/>
<dbReference type="Pfam" id="PF17667">
    <property type="entry name" value="Pkinase_fungal"/>
    <property type="match status" value="1"/>
</dbReference>
<protein>
    <recommendedName>
        <fullName evidence="2">Protein kinase domain-containing protein</fullName>
    </recommendedName>
</protein>
<accession>A0A9P3GR19</accession>
<dbReference type="Gene3D" id="1.10.510.10">
    <property type="entry name" value="Transferase(Phosphotransferase) domain 1"/>
    <property type="match status" value="1"/>
</dbReference>
<name>A0A9P3GR19_9APHY</name>
<dbReference type="OrthoDB" id="2802734at2759"/>
<feature type="domain" description="Protein kinase" evidence="2">
    <location>
        <begin position="309"/>
        <end position="616"/>
    </location>
</feature>
<dbReference type="EMBL" id="BPQB01000078">
    <property type="protein sequence ID" value="GJE97879.1"/>
    <property type="molecule type" value="Genomic_DNA"/>
</dbReference>
<dbReference type="InterPro" id="IPR040976">
    <property type="entry name" value="Pkinase_fungal"/>
</dbReference>
<keyword evidence="4" id="KW-1185">Reference proteome</keyword>
<evidence type="ECO:0000256" key="1">
    <source>
        <dbReference type="SAM" id="MobiDB-lite"/>
    </source>
</evidence>
<evidence type="ECO:0000259" key="2">
    <source>
        <dbReference type="PROSITE" id="PS50011"/>
    </source>
</evidence>
<gene>
    <name evidence="3" type="ORF">PsYK624_141010</name>
</gene>
<evidence type="ECO:0000313" key="4">
    <source>
        <dbReference type="Proteomes" id="UP000703269"/>
    </source>
</evidence>
<dbReference type="PROSITE" id="PS50011">
    <property type="entry name" value="PROTEIN_KINASE_DOM"/>
    <property type="match status" value="1"/>
</dbReference>
<comment type="caution">
    <text evidence="3">The sequence shown here is derived from an EMBL/GenBank/DDBJ whole genome shotgun (WGS) entry which is preliminary data.</text>
</comment>